<evidence type="ECO:0000256" key="7">
    <source>
        <dbReference type="ARBA" id="ARBA00023136"/>
    </source>
</evidence>
<comment type="caution">
    <text evidence="10">The sequence shown here is derived from an EMBL/GenBank/DDBJ whole genome shotgun (WGS) entry which is preliminary data.</text>
</comment>
<feature type="transmembrane region" description="Helical" evidence="9">
    <location>
        <begin position="20"/>
        <end position="36"/>
    </location>
</feature>
<accession>A0AAE1AI19</accession>
<dbReference type="Proteomes" id="UP001283361">
    <property type="component" value="Unassembled WGS sequence"/>
</dbReference>
<keyword evidence="8 9" id="KW-0325">Glycoprotein</keyword>
<evidence type="ECO:0000256" key="9">
    <source>
        <dbReference type="RuleBase" id="RU364020"/>
    </source>
</evidence>
<dbReference type="EC" id="2.8.2.-" evidence="9"/>
<dbReference type="AlphaFoldDB" id="A0AAE1AI19"/>
<comment type="caution">
    <text evidence="9">Lacks conserved residue(s) required for the propagation of feature annotation.</text>
</comment>
<sequence length="453" mass="53143">MVKCDSWDINRVSHFHSHDLGTTAWVRCLWCCLFVLSRRWVKAIVFGAVMVALVHHVYQVGMYTPASLVKFKASSLCDKTIRHRALHRFNVWQTVCKDPYFRLSKQKGVRNVMYTDRNKRLAFCSVPEVADTFWKGVIRYVNNASKTIRGIAVDIPRWQTYFLEQTSTEDQPATAIRFLFSEDPYIRLWKIWVEKYYLTGFWFKSFHDAKVLTQKCQSNMTFANFLRLITMKKYLDHPEQLNVYWRPQVLLCDICSLDPSFVGKMETFEADTRCILHMSNYSWALINQAKRGLGSLSNLALSMAPLKYRQWSQRRIRVLVQENFARWKAIPAARACVSFPDLVKKLWTAFQYLGYLPASAKVPNALLGRNEMKVETFLLESLYASLTWPGTTSKSRQLLREQAFRKIIVDAYTNVGQDVMGKIQVLYSEDFRTLDYRSQPLDMYFERYLSEDY</sequence>
<keyword evidence="9" id="KW-0119">Carbohydrate metabolism</keyword>
<dbReference type="PANTHER" id="PTHR12137">
    <property type="entry name" value="CARBOHYDRATE SULFOTRANSFERASE"/>
    <property type="match status" value="1"/>
</dbReference>
<keyword evidence="4 9" id="KW-0812">Transmembrane</keyword>
<keyword evidence="5 9" id="KW-1133">Transmembrane helix</keyword>
<evidence type="ECO:0000256" key="1">
    <source>
        <dbReference type="ARBA" id="ARBA00004323"/>
    </source>
</evidence>
<dbReference type="EMBL" id="JAWDGP010001820">
    <property type="protein sequence ID" value="KAK3787945.1"/>
    <property type="molecule type" value="Genomic_DNA"/>
</dbReference>
<evidence type="ECO:0000256" key="2">
    <source>
        <dbReference type="ARBA" id="ARBA00006339"/>
    </source>
</evidence>
<dbReference type="Pfam" id="PF03567">
    <property type="entry name" value="Sulfotransfer_2"/>
    <property type="match status" value="1"/>
</dbReference>
<gene>
    <name evidence="10" type="ORF">RRG08_008964</name>
</gene>
<protein>
    <recommendedName>
        <fullName evidence="9">Carbohydrate sulfotransferase</fullName>
        <ecNumber evidence="9">2.8.2.-</ecNumber>
    </recommendedName>
</protein>
<name>A0AAE1AI19_9GAST</name>
<keyword evidence="11" id="KW-1185">Reference proteome</keyword>
<evidence type="ECO:0000256" key="8">
    <source>
        <dbReference type="ARBA" id="ARBA00023180"/>
    </source>
</evidence>
<evidence type="ECO:0000313" key="10">
    <source>
        <dbReference type="EMBL" id="KAK3787945.1"/>
    </source>
</evidence>
<dbReference type="PANTHER" id="PTHR12137:SF54">
    <property type="entry name" value="CARBOHYDRATE SULFOTRANSFERASE"/>
    <property type="match status" value="1"/>
</dbReference>
<dbReference type="GO" id="GO:0000139">
    <property type="term" value="C:Golgi membrane"/>
    <property type="evidence" value="ECO:0007669"/>
    <property type="project" value="UniProtKB-SubCell"/>
</dbReference>
<comment type="subcellular location">
    <subcellularLocation>
        <location evidence="1 9">Golgi apparatus membrane</location>
        <topology evidence="1 9">Single-pass type II membrane protein</topology>
    </subcellularLocation>
</comment>
<evidence type="ECO:0000256" key="3">
    <source>
        <dbReference type="ARBA" id="ARBA00022679"/>
    </source>
</evidence>
<evidence type="ECO:0000256" key="5">
    <source>
        <dbReference type="ARBA" id="ARBA00022989"/>
    </source>
</evidence>
<feature type="transmembrane region" description="Helical" evidence="9">
    <location>
        <begin position="43"/>
        <end position="61"/>
    </location>
</feature>
<keyword evidence="7 9" id="KW-0472">Membrane</keyword>
<dbReference type="GO" id="GO:0016051">
    <property type="term" value="P:carbohydrate biosynthetic process"/>
    <property type="evidence" value="ECO:0007669"/>
    <property type="project" value="InterPro"/>
</dbReference>
<evidence type="ECO:0000256" key="4">
    <source>
        <dbReference type="ARBA" id="ARBA00022692"/>
    </source>
</evidence>
<organism evidence="10 11">
    <name type="scientific">Elysia crispata</name>
    <name type="common">lettuce slug</name>
    <dbReference type="NCBI Taxonomy" id="231223"/>
    <lineage>
        <taxon>Eukaryota</taxon>
        <taxon>Metazoa</taxon>
        <taxon>Spiralia</taxon>
        <taxon>Lophotrochozoa</taxon>
        <taxon>Mollusca</taxon>
        <taxon>Gastropoda</taxon>
        <taxon>Heterobranchia</taxon>
        <taxon>Euthyneura</taxon>
        <taxon>Panpulmonata</taxon>
        <taxon>Sacoglossa</taxon>
        <taxon>Placobranchoidea</taxon>
        <taxon>Plakobranchidae</taxon>
        <taxon>Elysia</taxon>
    </lineage>
</organism>
<dbReference type="InterPro" id="IPR018011">
    <property type="entry name" value="Carb_sulfotrans_8-10"/>
</dbReference>
<evidence type="ECO:0000256" key="6">
    <source>
        <dbReference type="ARBA" id="ARBA00023034"/>
    </source>
</evidence>
<keyword evidence="6 9" id="KW-0333">Golgi apparatus</keyword>
<dbReference type="GO" id="GO:0008146">
    <property type="term" value="F:sulfotransferase activity"/>
    <property type="evidence" value="ECO:0007669"/>
    <property type="project" value="InterPro"/>
</dbReference>
<proteinExistence type="inferred from homology"/>
<dbReference type="InterPro" id="IPR005331">
    <property type="entry name" value="Sulfotransferase"/>
</dbReference>
<keyword evidence="9" id="KW-0735">Signal-anchor</keyword>
<comment type="similarity">
    <text evidence="2 9">Belongs to the sulfotransferase 2 family.</text>
</comment>
<evidence type="ECO:0000313" key="11">
    <source>
        <dbReference type="Proteomes" id="UP001283361"/>
    </source>
</evidence>
<reference evidence="10" key="1">
    <citation type="journal article" date="2023" name="G3 (Bethesda)">
        <title>A reference genome for the long-term kleptoplast-retaining sea slug Elysia crispata morphotype clarki.</title>
        <authorList>
            <person name="Eastman K.E."/>
            <person name="Pendleton A.L."/>
            <person name="Shaikh M.A."/>
            <person name="Suttiyut T."/>
            <person name="Ogas R."/>
            <person name="Tomko P."/>
            <person name="Gavelis G."/>
            <person name="Widhalm J.R."/>
            <person name="Wisecaver J.H."/>
        </authorList>
    </citation>
    <scope>NUCLEOTIDE SEQUENCE</scope>
    <source>
        <strain evidence="10">ECLA1</strain>
    </source>
</reference>
<keyword evidence="3 9" id="KW-0808">Transferase</keyword>